<keyword evidence="4" id="KW-1185">Reference proteome</keyword>
<gene>
    <name evidence="3" type="ORF">N7U62_03955</name>
</gene>
<sequence length="194" mass="21410">MKTTLLTLSILLSSLAQLSAQEMTGVFFDPRDGKEYETIFIEVELEGGATVMKEWLGQNLNYAMEDGSYCYNNYEEYCDTFGRLYHWKAALKACPAGWHLPNDLEISVLTKKHGGTKSAGASFKEGGESGLNLIMAGFGEADGTFIDVGVNGYYWKKSEGSDSPGLLTIHNGVDYFTDESIDASHRNSVRCVRD</sequence>
<organism evidence="3 4">
    <name type="scientific">Reichenbachiella ulvae</name>
    <dbReference type="NCBI Taxonomy" id="2980104"/>
    <lineage>
        <taxon>Bacteria</taxon>
        <taxon>Pseudomonadati</taxon>
        <taxon>Bacteroidota</taxon>
        <taxon>Cytophagia</taxon>
        <taxon>Cytophagales</taxon>
        <taxon>Reichenbachiellaceae</taxon>
        <taxon>Reichenbachiella</taxon>
    </lineage>
</organism>
<dbReference type="Proteomes" id="UP001300692">
    <property type="component" value="Unassembled WGS sequence"/>
</dbReference>
<feature type="signal peptide" evidence="1">
    <location>
        <begin position="1"/>
        <end position="20"/>
    </location>
</feature>
<evidence type="ECO:0000313" key="4">
    <source>
        <dbReference type="Proteomes" id="UP001300692"/>
    </source>
</evidence>
<comment type="caution">
    <text evidence="3">The sequence shown here is derived from an EMBL/GenBank/DDBJ whole genome shotgun (WGS) entry which is preliminary data.</text>
</comment>
<reference evidence="3 4" key="1">
    <citation type="submission" date="2022-10" db="EMBL/GenBank/DDBJ databases">
        <title>Comparative genomics and taxonomic characterization of three novel marine species of genus Reichenbachiella exhibiting antioxidant and polysaccharide degradation activities.</title>
        <authorList>
            <person name="Muhammad N."/>
            <person name="Lee Y.-J."/>
            <person name="Ko J."/>
            <person name="Kim S.-G."/>
        </authorList>
    </citation>
    <scope>NUCLEOTIDE SEQUENCE [LARGE SCALE GENOMIC DNA]</scope>
    <source>
        <strain evidence="3 4">ABR2-5</strain>
    </source>
</reference>
<feature type="chain" id="PRO_5046192236" description="Fibrobacter succinogenes major paralogous domain-containing protein" evidence="1">
    <location>
        <begin position="21"/>
        <end position="194"/>
    </location>
</feature>
<evidence type="ECO:0000313" key="3">
    <source>
        <dbReference type="EMBL" id="MCV9385800.1"/>
    </source>
</evidence>
<proteinExistence type="predicted"/>
<dbReference type="NCBIfam" id="TIGR02145">
    <property type="entry name" value="Fib_succ_major"/>
    <property type="match status" value="1"/>
</dbReference>
<evidence type="ECO:0000256" key="1">
    <source>
        <dbReference type="SAM" id="SignalP"/>
    </source>
</evidence>
<dbReference type="InterPro" id="IPR011871">
    <property type="entry name" value="Fib_succ_major"/>
</dbReference>
<feature type="domain" description="Fibrobacter succinogenes major paralogous" evidence="2">
    <location>
        <begin position="62"/>
        <end position="193"/>
    </location>
</feature>
<keyword evidence="1" id="KW-0732">Signal</keyword>
<dbReference type="EMBL" id="JAOYOD010000001">
    <property type="protein sequence ID" value="MCV9385800.1"/>
    <property type="molecule type" value="Genomic_DNA"/>
</dbReference>
<dbReference type="Pfam" id="PF09603">
    <property type="entry name" value="Fib_succ_major"/>
    <property type="match status" value="1"/>
</dbReference>
<name>A0ABT3CQQ1_9BACT</name>
<accession>A0ABT3CQQ1</accession>
<evidence type="ECO:0000259" key="2">
    <source>
        <dbReference type="Pfam" id="PF09603"/>
    </source>
</evidence>
<protein>
    <recommendedName>
        <fullName evidence="2">Fibrobacter succinogenes major paralogous domain-containing protein</fullName>
    </recommendedName>
</protein>
<dbReference type="RefSeq" id="WP_264136583.1">
    <property type="nucleotide sequence ID" value="NZ_JAOYOD010000001.1"/>
</dbReference>